<comment type="subcellular location">
    <subcellularLocation>
        <location evidence="1">Membrane</location>
        <topology evidence="1">Multi-pass membrane protein</topology>
    </subcellularLocation>
</comment>
<gene>
    <name evidence="9" type="ORF">O6P37_10390</name>
</gene>
<proteinExistence type="inferred from homology"/>
<evidence type="ECO:0000256" key="3">
    <source>
        <dbReference type="ARBA" id="ARBA00022679"/>
    </source>
</evidence>
<keyword evidence="3 9" id="KW-0808">Transferase</keyword>
<dbReference type="RefSeq" id="WP_269894166.1">
    <property type="nucleotide sequence ID" value="NZ_JAPZPY010000003.1"/>
</dbReference>
<dbReference type="EMBL" id="JAPZPY010000003">
    <property type="protein sequence ID" value="MCZ8379272.1"/>
    <property type="molecule type" value="Genomic_DNA"/>
</dbReference>
<dbReference type="InterPro" id="IPR017475">
    <property type="entry name" value="EPS_sugar_tfrase"/>
</dbReference>
<feature type="transmembrane region" description="Helical" evidence="7">
    <location>
        <begin position="12"/>
        <end position="34"/>
    </location>
</feature>
<keyword evidence="5 7" id="KW-1133">Transmembrane helix</keyword>
<dbReference type="NCBIfam" id="TIGR03025">
    <property type="entry name" value="EPS_sugtrans"/>
    <property type="match status" value="1"/>
</dbReference>
<reference evidence="9" key="1">
    <citation type="submission" date="2022-12" db="EMBL/GenBank/DDBJ databases">
        <authorList>
            <person name="Deng Y."/>
            <person name="Zhang Y.-Q."/>
        </authorList>
    </citation>
    <scope>NUCLEOTIDE SEQUENCE</scope>
    <source>
        <strain evidence="9">CPCC 205372</strain>
    </source>
</reference>
<evidence type="ECO:0000256" key="1">
    <source>
        <dbReference type="ARBA" id="ARBA00004141"/>
    </source>
</evidence>
<protein>
    <submittedName>
        <fullName evidence="9">Sugar transferase</fullName>
    </submittedName>
</protein>
<name>A0ABT4PRS9_9MYCO</name>
<comment type="caution">
    <text evidence="9">The sequence shown here is derived from an EMBL/GenBank/DDBJ whole genome shotgun (WGS) entry which is preliminary data.</text>
</comment>
<evidence type="ECO:0000256" key="2">
    <source>
        <dbReference type="ARBA" id="ARBA00006464"/>
    </source>
</evidence>
<keyword evidence="4 7" id="KW-0812">Transmembrane</keyword>
<accession>A0ABT4PRS9</accession>
<evidence type="ECO:0000256" key="6">
    <source>
        <dbReference type="ARBA" id="ARBA00023136"/>
    </source>
</evidence>
<evidence type="ECO:0000256" key="4">
    <source>
        <dbReference type="ARBA" id="ARBA00022692"/>
    </source>
</evidence>
<keyword evidence="10" id="KW-1185">Reference proteome</keyword>
<dbReference type="Pfam" id="PF02397">
    <property type="entry name" value="Bac_transf"/>
    <property type="match status" value="1"/>
</dbReference>
<evidence type="ECO:0000313" key="10">
    <source>
        <dbReference type="Proteomes" id="UP001142153"/>
    </source>
</evidence>
<evidence type="ECO:0000313" key="9">
    <source>
        <dbReference type="EMBL" id="MCZ8379272.1"/>
    </source>
</evidence>
<dbReference type="PANTHER" id="PTHR30576">
    <property type="entry name" value="COLANIC BIOSYNTHESIS UDP-GLUCOSE LIPID CARRIER TRANSFERASE"/>
    <property type="match status" value="1"/>
</dbReference>
<evidence type="ECO:0000259" key="8">
    <source>
        <dbReference type="Pfam" id="PF02397"/>
    </source>
</evidence>
<feature type="domain" description="Bacterial sugar transferase" evidence="8">
    <location>
        <begin position="285"/>
        <end position="473"/>
    </location>
</feature>
<dbReference type="Proteomes" id="UP001142153">
    <property type="component" value="Unassembled WGS sequence"/>
</dbReference>
<feature type="transmembrane region" description="Helical" evidence="7">
    <location>
        <begin position="87"/>
        <end position="107"/>
    </location>
</feature>
<keyword evidence="6 7" id="KW-0472">Membrane</keyword>
<comment type="similarity">
    <text evidence="2">Belongs to the bacterial sugar transferase family.</text>
</comment>
<feature type="transmembrane region" description="Helical" evidence="7">
    <location>
        <begin position="113"/>
        <end position="132"/>
    </location>
</feature>
<dbReference type="InterPro" id="IPR003362">
    <property type="entry name" value="Bact_transf"/>
</dbReference>
<evidence type="ECO:0000256" key="7">
    <source>
        <dbReference type="SAM" id="Phobius"/>
    </source>
</evidence>
<dbReference type="GO" id="GO:0016740">
    <property type="term" value="F:transferase activity"/>
    <property type="evidence" value="ECO:0007669"/>
    <property type="project" value="UniProtKB-KW"/>
</dbReference>
<evidence type="ECO:0000256" key="5">
    <source>
        <dbReference type="ARBA" id="ARBA00022989"/>
    </source>
</evidence>
<sequence length="479" mass="51979">MMPPKRVWERRYAKALLITDVAIVIVAVALAQWLRFGAVPGSGAAIFDAGYSIVSAVVVAIWVVFLGIFRAREPAILGAGPEEYRQVAAATFAAFGAIAIISMLIRVDLARGYLAIALPLGLLGLLCGRRIARRMVAAKRREGSYLKSVLVIGEPEPVRDLVASLARCPDYGYSVVAICQPGRQVGGTAEFPLVGSVPILADDGDIGACIANSGADTVALTTTERLGSAGIRALSWQLEKLDIDLVVSPGMVGLGGPRLTMRPVVDLPLIHLDKPQYDGAKRFEKRAFDVAFSLLVLLAASPVLMAAAIAVKLTSRGPVIYKSVRIGMDGQPFQMWKIRTMVADADQRRTELASLNEVDGGVIFKMRRDPRVTPVGRVLRRYSIDELPQFVNVLRREMSVVGPRPPLPAEAEGYDSHVRRRLLVRPGITGLWQVSGRSDLAWEDLVRLDLSYVENWSMMTDLIISVKTIRAVLSGAGAY</sequence>
<feature type="transmembrane region" description="Helical" evidence="7">
    <location>
        <begin position="290"/>
        <end position="311"/>
    </location>
</feature>
<feature type="transmembrane region" description="Helical" evidence="7">
    <location>
        <begin position="46"/>
        <end position="66"/>
    </location>
</feature>
<dbReference type="PANTHER" id="PTHR30576:SF10">
    <property type="entry name" value="SLL5057 PROTEIN"/>
    <property type="match status" value="1"/>
</dbReference>
<organism evidence="9 10">
    <name type="scientific">Mycobacterium hippophais</name>
    <dbReference type="NCBI Taxonomy" id="3016340"/>
    <lineage>
        <taxon>Bacteria</taxon>
        <taxon>Bacillati</taxon>
        <taxon>Actinomycetota</taxon>
        <taxon>Actinomycetes</taxon>
        <taxon>Mycobacteriales</taxon>
        <taxon>Mycobacteriaceae</taxon>
        <taxon>Mycobacterium</taxon>
    </lineage>
</organism>